<gene>
    <name evidence="1" type="ORF">GCM10011385_28500</name>
</gene>
<dbReference type="InterPro" id="IPR023214">
    <property type="entry name" value="HAD_sf"/>
</dbReference>
<sequence>MVRDEYHDHWSIYRERCKIEGTFVAEREYGEYSLDEVLELLLQRVMREYNAVDIEKYRRIYSASEQSFELRNTYPDPCIERFCGAWPADETYFLSDFYMSADAIQKLLDHHGIARFVKAGISSCDVGFSKRRGQLYEQIHTLYGVEPRDHVHIGDNFEADVLMARKMGVHAVHFEPKSAHSERIRISEYLNNRTALFSHIAQEVTKNAEPRLQSLSGAQRTAYELGLHTAPLFVGFVIFIAEQALKNKDEKVFFFTREGEFFLRIWKALFPDNEISGLELPLPDLLEVSRLATFCASLRSVSVGELRRVWNLYSTQSMDALLKTLGLRPDEFATMLARYNLTLDENIVHPWQDNRVRALFADTAFTSSIEAKVEADRRQLGKYLDSKGFGAAANSAVVDIGWRGTIQDNLGYVRPQTRLTGYYLGLQTFLNEQPANCAKRAYGPNGNEATDHLDLLNVVSLLEMLCNSPNGSVSGYGETHEGQVHAIRIVDDAENRTFEQFVSYFQEAVLQAASVYATYIDNHVIVSSELRERACEIWGKLIGETHQDLARAYISLSHNELFGVGKFIDKSHVPSLRDIFQGLFSRSRRHEVVQYIRQTQWPQLIWARKELSYIHRLSLVLLMKAALFYKVRRRIYGR</sequence>
<evidence type="ECO:0000313" key="2">
    <source>
        <dbReference type="Proteomes" id="UP000636264"/>
    </source>
</evidence>
<dbReference type="Pfam" id="PF00702">
    <property type="entry name" value="Hydrolase"/>
    <property type="match status" value="1"/>
</dbReference>
<dbReference type="Gene3D" id="3.40.50.1000">
    <property type="entry name" value="HAD superfamily/HAD-like"/>
    <property type="match status" value="1"/>
</dbReference>
<evidence type="ECO:0000313" key="1">
    <source>
        <dbReference type="EMBL" id="GGA72894.1"/>
    </source>
</evidence>
<keyword evidence="2" id="KW-1185">Reference proteome</keyword>
<accession>A0A916RWP9</accession>
<comment type="caution">
    <text evidence="1">The sequence shown here is derived from an EMBL/GenBank/DDBJ whole genome shotgun (WGS) entry which is preliminary data.</text>
</comment>
<organism evidence="1 2">
    <name type="scientific">Nitratireductor aestuarii</name>
    <dbReference type="NCBI Taxonomy" id="1735103"/>
    <lineage>
        <taxon>Bacteria</taxon>
        <taxon>Pseudomonadati</taxon>
        <taxon>Pseudomonadota</taxon>
        <taxon>Alphaproteobacteria</taxon>
        <taxon>Hyphomicrobiales</taxon>
        <taxon>Phyllobacteriaceae</taxon>
        <taxon>Nitratireductor</taxon>
    </lineage>
</organism>
<dbReference type="EMBL" id="BMIF01000008">
    <property type="protein sequence ID" value="GGA72894.1"/>
    <property type="molecule type" value="Genomic_DNA"/>
</dbReference>
<dbReference type="RefSeq" id="WP_188721741.1">
    <property type="nucleotide sequence ID" value="NZ_BMIF01000008.1"/>
</dbReference>
<dbReference type="SUPFAM" id="SSF56784">
    <property type="entry name" value="HAD-like"/>
    <property type="match status" value="1"/>
</dbReference>
<reference evidence="1" key="2">
    <citation type="submission" date="2020-09" db="EMBL/GenBank/DDBJ databases">
        <authorList>
            <person name="Sun Q."/>
            <person name="Zhou Y."/>
        </authorList>
    </citation>
    <scope>NUCLEOTIDE SEQUENCE</scope>
    <source>
        <strain evidence="1">CGMCC 1.15320</strain>
    </source>
</reference>
<dbReference type="InterPro" id="IPR036412">
    <property type="entry name" value="HAD-like_sf"/>
</dbReference>
<proteinExistence type="predicted"/>
<reference evidence="1" key="1">
    <citation type="journal article" date="2014" name="Int. J. Syst. Evol. Microbiol.">
        <title>Complete genome sequence of Corynebacterium casei LMG S-19264T (=DSM 44701T), isolated from a smear-ripened cheese.</title>
        <authorList>
            <consortium name="US DOE Joint Genome Institute (JGI-PGF)"/>
            <person name="Walter F."/>
            <person name="Albersmeier A."/>
            <person name="Kalinowski J."/>
            <person name="Ruckert C."/>
        </authorList>
    </citation>
    <scope>NUCLEOTIDE SEQUENCE</scope>
    <source>
        <strain evidence="1">CGMCC 1.15320</strain>
    </source>
</reference>
<dbReference type="Proteomes" id="UP000636264">
    <property type="component" value="Unassembled WGS sequence"/>
</dbReference>
<protein>
    <submittedName>
        <fullName evidence="1">Uncharacterized protein</fullName>
    </submittedName>
</protein>
<dbReference type="AlphaFoldDB" id="A0A916RWP9"/>
<name>A0A916RWP9_9HYPH</name>